<accession>A0ACB5TWZ6</accession>
<keyword evidence="2" id="KW-1185">Reference proteome</keyword>
<dbReference type="EMBL" id="BSXS01009955">
    <property type="protein sequence ID" value="GME97005.1"/>
    <property type="molecule type" value="Genomic_DNA"/>
</dbReference>
<reference evidence="1" key="1">
    <citation type="submission" date="2023-04" db="EMBL/GenBank/DDBJ databases">
        <title>Ambrosiozyma monospora NBRC 10751.</title>
        <authorList>
            <person name="Ichikawa N."/>
            <person name="Sato H."/>
            <person name="Tonouchi N."/>
        </authorList>
    </citation>
    <scope>NUCLEOTIDE SEQUENCE</scope>
    <source>
        <strain evidence="1">NBRC 10751</strain>
    </source>
</reference>
<organism evidence="1 2">
    <name type="scientific">Ambrosiozyma monospora</name>
    <name type="common">Yeast</name>
    <name type="synonym">Endomycopsis monosporus</name>
    <dbReference type="NCBI Taxonomy" id="43982"/>
    <lineage>
        <taxon>Eukaryota</taxon>
        <taxon>Fungi</taxon>
        <taxon>Dikarya</taxon>
        <taxon>Ascomycota</taxon>
        <taxon>Saccharomycotina</taxon>
        <taxon>Pichiomycetes</taxon>
        <taxon>Pichiales</taxon>
        <taxon>Pichiaceae</taxon>
        <taxon>Ambrosiozyma</taxon>
    </lineage>
</organism>
<protein>
    <submittedName>
        <fullName evidence="1">Unnamed protein product</fullName>
    </submittedName>
</protein>
<evidence type="ECO:0000313" key="1">
    <source>
        <dbReference type="EMBL" id="GME97005.1"/>
    </source>
</evidence>
<comment type="caution">
    <text evidence="1">The sequence shown here is derived from an EMBL/GenBank/DDBJ whole genome shotgun (WGS) entry which is preliminary data.</text>
</comment>
<evidence type="ECO:0000313" key="2">
    <source>
        <dbReference type="Proteomes" id="UP001165064"/>
    </source>
</evidence>
<name>A0ACB5TWZ6_AMBMO</name>
<gene>
    <name evidence="1" type="ORF">Amon02_001013800</name>
</gene>
<proteinExistence type="predicted"/>
<sequence length="297" mass="32792">MVNCPICSKEIDIDFINKHLDSCTKKKQKEKSASPNDEDDDKIVITGTSSKSSLSSILSGNKKSKEKVSLSSSSKVKSHGTYKYQPGSTLSTPSHNKRTYHELSENDHETIELDGEPNEGTGSSKRPKQEMSLGSSPTRQQDGTQGNGNGLSSAGKARIEEQIKLLKIRSKLPLAERVRPTTLDNYVGQSHLVGKGGILRGFIESDRIPSLILWGYPGTGKTTLARIISHSTHARFVELSATSNGTKDCKAVFEEAKNELRLTKRKTIVFVDEIHRFNKAQQDIFLPYVERDAECLS</sequence>
<dbReference type="Proteomes" id="UP001165064">
    <property type="component" value="Unassembled WGS sequence"/>
</dbReference>